<gene>
    <name evidence="2" type="ORF">CAOG_003799</name>
</gene>
<name>A0A0D2VQH6_CAPO3</name>
<evidence type="ECO:0000256" key="1">
    <source>
        <dbReference type="SAM" id="MobiDB-lite"/>
    </source>
</evidence>
<sequence>MSTDRTEDVRLESLQGLLELAKQPNPSTNPSSASPNAPAGAATYSQAPSLPEMCNKPFGVDDPTDGDNHWESDPLCFATSTVAGLNAVDPARSRVDRAKQIDVCLAELVELPEKLLTATTRESIQFMLWEAVRAALLLQNGGLSRISSSSRQPLADALFEFLTVGVMSYPPAPTLRALCAELLRAMSFQVPALQRLDAQEDLTYAYLQATEQREIGSLKQLLESLHFDIPSRQVKVHPAFDGGKDPLA</sequence>
<dbReference type="EMBL" id="KE346364">
    <property type="protein sequence ID" value="KJE92917.1"/>
    <property type="molecule type" value="Genomic_DNA"/>
</dbReference>
<keyword evidence="3" id="KW-1185">Reference proteome</keyword>
<reference evidence="3" key="1">
    <citation type="submission" date="2011-02" db="EMBL/GenBank/DDBJ databases">
        <title>The Genome Sequence of Capsaspora owczarzaki ATCC 30864.</title>
        <authorList>
            <person name="Russ C."/>
            <person name="Cuomo C."/>
            <person name="Burger G."/>
            <person name="Gray M.W."/>
            <person name="Holland P.W.H."/>
            <person name="King N."/>
            <person name="Lang F.B.F."/>
            <person name="Roger A.J."/>
            <person name="Ruiz-Trillo I."/>
            <person name="Young S.K."/>
            <person name="Zeng Q."/>
            <person name="Gargeya S."/>
            <person name="Alvarado L."/>
            <person name="Berlin A."/>
            <person name="Chapman S.B."/>
            <person name="Chen Z."/>
            <person name="Freedman E."/>
            <person name="Gellesch M."/>
            <person name="Goldberg J."/>
            <person name="Griggs A."/>
            <person name="Gujja S."/>
            <person name="Heilman E."/>
            <person name="Heiman D."/>
            <person name="Howarth C."/>
            <person name="Mehta T."/>
            <person name="Neiman D."/>
            <person name="Pearson M."/>
            <person name="Roberts A."/>
            <person name="Saif S."/>
            <person name="Shea T."/>
            <person name="Shenoy N."/>
            <person name="Sisk P."/>
            <person name="Stolte C."/>
            <person name="Sykes S."/>
            <person name="White J."/>
            <person name="Yandava C."/>
            <person name="Haas B."/>
            <person name="Nusbaum C."/>
            <person name="Birren B."/>
        </authorList>
    </citation>
    <scope>NUCLEOTIDE SEQUENCE</scope>
    <source>
        <strain evidence="3">ATCC 30864</strain>
    </source>
</reference>
<feature type="compositionally biased region" description="Low complexity" evidence="1">
    <location>
        <begin position="24"/>
        <end position="43"/>
    </location>
</feature>
<feature type="region of interest" description="Disordered" evidence="1">
    <location>
        <begin position="1"/>
        <end position="48"/>
    </location>
</feature>
<organism evidence="2 3">
    <name type="scientific">Capsaspora owczarzaki (strain ATCC 30864)</name>
    <dbReference type="NCBI Taxonomy" id="595528"/>
    <lineage>
        <taxon>Eukaryota</taxon>
        <taxon>Filasterea</taxon>
        <taxon>Capsaspora</taxon>
    </lineage>
</organism>
<evidence type="ECO:0000313" key="2">
    <source>
        <dbReference type="EMBL" id="KJE92917.1"/>
    </source>
</evidence>
<dbReference type="AlphaFoldDB" id="A0A0D2VQH6"/>
<dbReference type="Proteomes" id="UP000008743">
    <property type="component" value="Unassembled WGS sequence"/>
</dbReference>
<dbReference type="RefSeq" id="XP_004363527.2">
    <property type="nucleotide sequence ID" value="XM_004363470.2"/>
</dbReference>
<proteinExistence type="predicted"/>
<protein>
    <submittedName>
        <fullName evidence="2">Uncharacterized protein</fullName>
    </submittedName>
</protein>
<accession>A0A0D2VQH6</accession>
<evidence type="ECO:0000313" key="3">
    <source>
        <dbReference type="Proteomes" id="UP000008743"/>
    </source>
</evidence>
<feature type="compositionally biased region" description="Basic and acidic residues" evidence="1">
    <location>
        <begin position="1"/>
        <end position="11"/>
    </location>
</feature>
<dbReference type="InParanoid" id="A0A0D2VQH6"/>